<sequence length="253" mass="27396">MFSGIDVEELRSAPPLGESPLAELLVDPSEASLIDNDLRNFPGMVGVAQREHIVRFTDRRHTLDVMNVNATGVEAATGVDLIYYNHDYDCFVLVQYKRMEKREGKRVSGVDARLPDQLIRMVSLDALSSTSSSTVSPAAFRLGASATFTKFAYPVVSPGKASDLTAGMYVPSALLKRLYDDNALRGPRGGAAITHDNLRRWLGNTQFAELVKEGWVGSSGVSLADIRAFINSSVTAGRIAVVAAHRSEVNQPG</sequence>
<organism evidence="1 2">
    <name type="scientific">Nocardia nova</name>
    <dbReference type="NCBI Taxonomy" id="37330"/>
    <lineage>
        <taxon>Bacteria</taxon>
        <taxon>Bacillati</taxon>
        <taxon>Actinomycetota</taxon>
        <taxon>Actinomycetes</taxon>
        <taxon>Mycobacteriales</taxon>
        <taxon>Nocardiaceae</taxon>
        <taxon>Nocardia</taxon>
    </lineage>
</organism>
<name>A0A2T2ZE30_9NOCA</name>
<comment type="caution">
    <text evidence="1">The sequence shown here is derived from an EMBL/GenBank/DDBJ whole genome shotgun (WGS) entry which is preliminary data.</text>
</comment>
<gene>
    <name evidence="1" type="ORF">C8259_01220</name>
</gene>
<evidence type="ECO:0000313" key="1">
    <source>
        <dbReference type="EMBL" id="PSR66009.1"/>
    </source>
</evidence>
<dbReference type="AlphaFoldDB" id="A0A2T2ZE30"/>
<reference evidence="1 2" key="1">
    <citation type="submission" date="2018-02" db="EMBL/GenBank/DDBJ databases">
        <title>8 Nocardia nova and 1 Nocardia cyriacigeorgica strain used for evolution to TMP-SMX.</title>
        <authorList>
            <person name="Mehta H."/>
            <person name="Weng J."/>
            <person name="Shamoo Y."/>
        </authorList>
    </citation>
    <scope>NUCLEOTIDE SEQUENCE [LARGE SCALE GENOMIC DNA]</scope>
    <source>
        <strain evidence="1 2">ATCC 33727</strain>
    </source>
</reference>
<proteinExistence type="predicted"/>
<dbReference type="EMBL" id="PYHS01000001">
    <property type="protein sequence ID" value="PSR66009.1"/>
    <property type="molecule type" value="Genomic_DNA"/>
</dbReference>
<evidence type="ECO:0000313" key="2">
    <source>
        <dbReference type="Proteomes" id="UP000241647"/>
    </source>
</evidence>
<dbReference type="Proteomes" id="UP000241647">
    <property type="component" value="Unassembled WGS sequence"/>
</dbReference>
<accession>A0A2T2ZE30</accession>
<protein>
    <submittedName>
        <fullName evidence="1">Uncharacterized protein</fullName>
    </submittedName>
</protein>